<dbReference type="EMBL" id="KN838126">
    <property type="protein sequence ID" value="KIJ22537.1"/>
    <property type="molecule type" value="Genomic_DNA"/>
</dbReference>
<dbReference type="Proteomes" id="UP000054279">
    <property type="component" value="Unassembled WGS sequence"/>
</dbReference>
<protein>
    <submittedName>
        <fullName evidence="1">Uncharacterized protein</fullName>
    </submittedName>
</protein>
<evidence type="ECO:0000313" key="2">
    <source>
        <dbReference type="Proteomes" id="UP000054279"/>
    </source>
</evidence>
<feature type="non-terminal residue" evidence="1">
    <location>
        <position position="1"/>
    </location>
</feature>
<proteinExistence type="predicted"/>
<accession>A0A0C9U0P5</accession>
<dbReference type="HOGENOM" id="CLU_101637_0_0_1"/>
<organism evidence="1 2">
    <name type="scientific">Sphaerobolus stellatus (strain SS14)</name>
    <dbReference type="NCBI Taxonomy" id="990650"/>
    <lineage>
        <taxon>Eukaryota</taxon>
        <taxon>Fungi</taxon>
        <taxon>Dikarya</taxon>
        <taxon>Basidiomycota</taxon>
        <taxon>Agaricomycotina</taxon>
        <taxon>Agaricomycetes</taxon>
        <taxon>Phallomycetidae</taxon>
        <taxon>Geastrales</taxon>
        <taxon>Sphaerobolaceae</taxon>
        <taxon>Sphaerobolus</taxon>
    </lineage>
</organism>
<dbReference type="OrthoDB" id="3239511at2759"/>
<evidence type="ECO:0000313" key="1">
    <source>
        <dbReference type="EMBL" id="KIJ22537.1"/>
    </source>
</evidence>
<keyword evidence="2" id="KW-1185">Reference proteome</keyword>
<gene>
    <name evidence="1" type="ORF">M422DRAFT_132301</name>
</gene>
<reference evidence="1 2" key="1">
    <citation type="submission" date="2014-06" db="EMBL/GenBank/DDBJ databases">
        <title>Evolutionary Origins and Diversification of the Mycorrhizal Mutualists.</title>
        <authorList>
            <consortium name="DOE Joint Genome Institute"/>
            <consortium name="Mycorrhizal Genomics Consortium"/>
            <person name="Kohler A."/>
            <person name="Kuo A."/>
            <person name="Nagy L.G."/>
            <person name="Floudas D."/>
            <person name="Copeland A."/>
            <person name="Barry K.W."/>
            <person name="Cichocki N."/>
            <person name="Veneault-Fourrey C."/>
            <person name="LaButti K."/>
            <person name="Lindquist E.A."/>
            <person name="Lipzen A."/>
            <person name="Lundell T."/>
            <person name="Morin E."/>
            <person name="Murat C."/>
            <person name="Riley R."/>
            <person name="Ohm R."/>
            <person name="Sun H."/>
            <person name="Tunlid A."/>
            <person name="Henrissat B."/>
            <person name="Grigoriev I.V."/>
            <person name="Hibbett D.S."/>
            <person name="Martin F."/>
        </authorList>
    </citation>
    <scope>NUCLEOTIDE SEQUENCE [LARGE SCALE GENOMIC DNA]</scope>
    <source>
        <strain evidence="1 2">SS14</strain>
    </source>
</reference>
<dbReference type="AlphaFoldDB" id="A0A0C9U0P5"/>
<feature type="non-terminal residue" evidence="1">
    <location>
        <position position="155"/>
    </location>
</feature>
<sequence length="155" mass="18073">GKHLWPLVLKVLKPVKDRISRRHAMCRIPRWRGLKHFYSVAEMDFADGNSFRDILKCIIPCIVQLLPSNASLKVTKDHGKMFNYPKHHNLIHLPEDVENKGCTENYSTHPGEGFQQEVQQAYKQTNFKDTGPQITRIDENQEAIARIRMFVDIYD</sequence>
<name>A0A0C9U0P5_SPHS4</name>